<feature type="transmembrane region" description="Helical" evidence="1">
    <location>
        <begin position="160"/>
        <end position="185"/>
    </location>
</feature>
<protein>
    <submittedName>
        <fullName evidence="2">Exopolysaccharide biosynthesis protein</fullName>
    </submittedName>
</protein>
<keyword evidence="1" id="KW-0472">Membrane</keyword>
<keyword evidence="3" id="KW-1185">Reference proteome</keyword>
<feature type="transmembrane region" description="Helical" evidence="1">
    <location>
        <begin position="99"/>
        <end position="117"/>
    </location>
</feature>
<accession>A0A556QSQ7</accession>
<dbReference type="PANTHER" id="PTHR41795:SF1">
    <property type="entry name" value="EXOPOLYSACCHARIDE SYNTHESIS PROTEIN"/>
    <property type="match status" value="1"/>
</dbReference>
<dbReference type="OrthoDB" id="193452at2"/>
<dbReference type="Pfam" id="PF06055">
    <property type="entry name" value="ExoD"/>
    <property type="match status" value="1"/>
</dbReference>
<dbReference type="AlphaFoldDB" id="A0A556QSQ7"/>
<name>A0A556QSQ7_9BACT</name>
<evidence type="ECO:0000313" key="3">
    <source>
        <dbReference type="Proteomes" id="UP000315648"/>
    </source>
</evidence>
<organism evidence="2 3">
    <name type="scientific">Rariglobus hedericola</name>
    <dbReference type="NCBI Taxonomy" id="2597822"/>
    <lineage>
        <taxon>Bacteria</taxon>
        <taxon>Pseudomonadati</taxon>
        <taxon>Verrucomicrobiota</taxon>
        <taxon>Opitutia</taxon>
        <taxon>Opitutales</taxon>
        <taxon>Opitutaceae</taxon>
        <taxon>Rariglobus</taxon>
    </lineage>
</organism>
<evidence type="ECO:0000256" key="1">
    <source>
        <dbReference type="SAM" id="Phobius"/>
    </source>
</evidence>
<reference evidence="2 3" key="1">
    <citation type="submission" date="2019-07" db="EMBL/GenBank/DDBJ databases">
        <title>Description of 53C-WASEF.</title>
        <authorList>
            <person name="Pitt A."/>
            <person name="Hahn M.W."/>
        </authorList>
    </citation>
    <scope>NUCLEOTIDE SEQUENCE [LARGE SCALE GENOMIC DNA]</scope>
    <source>
        <strain evidence="2 3">53C-WASEF</strain>
    </source>
</reference>
<evidence type="ECO:0000313" key="2">
    <source>
        <dbReference type="EMBL" id="TSJ79674.1"/>
    </source>
</evidence>
<keyword evidence="1" id="KW-1133">Transmembrane helix</keyword>
<dbReference type="PANTHER" id="PTHR41795">
    <property type="entry name" value="EXOPOLYSACCHARIDE SYNTHESIS PROTEIN"/>
    <property type="match status" value="1"/>
</dbReference>
<comment type="caution">
    <text evidence="2">The sequence shown here is derived from an EMBL/GenBank/DDBJ whole genome shotgun (WGS) entry which is preliminary data.</text>
</comment>
<feature type="transmembrane region" description="Helical" evidence="1">
    <location>
        <begin position="214"/>
        <end position="234"/>
    </location>
</feature>
<proteinExistence type="predicted"/>
<dbReference type="InterPro" id="IPR010331">
    <property type="entry name" value="ExoD"/>
</dbReference>
<gene>
    <name evidence="2" type="ORF">FPL22_10415</name>
</gene>
<sequence length="248" mass="27198">MLIACISNCMATNAAPDSRPPHPSADSVPSSAVAADNVIVLFPGPQPRKLSEILEQLIAGFAMRPVTLREVIVVLQGRAYNLLMLLLAIPFLLPLPLPGLSTLLGLVIAFIALRMTLGQKPWLPARLLDRELPPRFFPTLLSGARRVLRFLEVMLKPRQLWLTTSPLLIQLHAFIIFVAACVLLLPLPPGTNFPPALCIVIMAGGLLERDGRFILAGYLAFAFNAVFFALFAVYGQRVLQWLWALFAG</sequence>
<dbReference type="EMBL" id="VMBG01000001">
    <property type="protein sequence ID" value="TSJ79674.1"/>
    <property type="molecule type" value="Genomic_DNA"/>
</dbReference>
<dbReference type="Proteomes" id="UP000315648">
    <property type="component" value="Unassembled WGS sequence"/>
</dbReference>
<keyword evidence="1" id="KW-0812">Transmembrane</keyword>